<accession>S8C3K9</accession>
<dbReference type="STRING" id="1284197.S8C3K9"/>
<evidence type="ECO:0000313" key="4">
    <source>
        <dbReference type="Proteomes" id="UP000015100"/>
    </source>
</evidence>
<evidence type="ECO:0000313" key="3">
    <source>
        <dbReference type="EMBL" id="EPS42287.1"/>
    </source>
</evidence>
<protein>
    <recommendedName>
        <fullName evidence="2">EthD domain-containing protein</fullName>
    </recommendedName>
</protein>
<comment type="caution">
    <text evidence="3">The sequence shown here is derived from an EMBL/GenBank/DDBJ whole genome shotgun (WGS) entry which is preliminary data.</text>
</comment>
<evidence type="ECO:0000256" key="1">
    <source>
        <dbReference type="ARBA" id="ARBA00005986"/>
    </source>
</evidence>
<dbReference type="Gene3D" id="3.30.70.100">
    <property type="match status" value="1"/>
</dbReference>
<proteinExistence type="inferred from homology"/>
<dbReference type="EMBL" id="AQGS01000125">
    <property type="protein sequence ID" value="EPS42287.1"/>
    <property type="molecule type" value="Genomic_DNA"/>
</dbReference>
<name>S8C3K9_DACHA</name>
<keyword evidence="4" id="KW-1185">Reference proteome</keyword>
<dbReference type="GO" id="GO:0016491">
    <property type="term" value="F:oxidoreductase activity"/>
    <property type="evidence" value="ECO:0007669"/>
    <property type="project" value="InterPro"/>
</dbReference>
<dbReference type="AlphaFoldDB" id="S8C3K9"/>
<reference evidence="4" key="2">
    <citation type="submission" date="2013-04" db="EMBL/GenBank/DDBJ databases">
        <title>Genomic mechanisms accounting for the adaptation to parasitism in nematode-trapping fungi.</title>
        <authorList>
            <person name="Ahren D.G."/>
        </authorList>
    </citation>
    <scope>NUCLEOTIDE SEQUENCE [LARGE SCALE GENOMIC DNA]</scope>
    <source>
        <strain evidence="4">CBS 200.50</strain>
    </source>
</reference>
<gene>
    <name evidence="3" type="ORF">H072_3757</name>
</gene>
<feature type="domain" description="EthD" evidence="2">
    <location>
        <begin position="16"/>
        <end position="109"/>
    </location>
</feature>
<dbReference type="OrthoDB" id="3183782at2759"/>
<sequence>MNTEKLVRVTMLFKKNPDLTDAEFHQHWAHTHAPLCTEWMKKYGIIKYTQNHIAGDLVDGLRTAVSWAQTAPYNGIADFYVRDLKHFTDAVADEYYMRVLVPDGAVFGDMATGVLTVGEDYMVVDNNQIIQDHERDYYIS</sequence>
<comment type="similarity">
    <text evidence="1">Belongs to the tpcK family.</text>
</comment>
<evidence type="ECO:0000259" key="2">
    <source>
        <dbReference type="Pfam" id="PF07110"/>
    </source>
</evidence>
<dbReference type="Proteomes" id="UP000015100">
    <property type="component" value="Unassembled WGS sequence"/>
</dbReference>
<organism evidence="3 4">
    <name type="scientific">Dactylellina haptotyla (strain CBS 200.50)</name>
    <name type="common">Nematode-trapping fungus</name>
    <name type="synonym">Monacrosporium haptotylum</name>
    <dbReference type="NCBI Taxonomy" id="1284197"/>
    <lineage>
        <taxon>Eukaryota</taxon>
        <taxon>Fungi</taxon>
        <taxon>Dikarya</taxon>
        <taxon>Ascomycota</taxon>
        <taxon>Pezizomycotina</taxon>
        <taxon>Orbiliomycetes</taxon>
        <taxon>Orbiliales</taxon>
        <taxon>Orbiliaceae</taxon>
        <taxon>Dactylellina</taxon>
    </lineage>
</organism>
<dbReference type="SUPFAM" id="SSF54909">
    <property type="entry name" value="Dimeric alpha+beta barrel"/>
    <property type="match status" value="1"/>
</dbReference>
<dbReference type="Pfam" id="PF07110">
    <property type="entry name" value="EthD"/>
    <property type="match status" value="1"/>
</dbReference>
<dbReference type="InterPro" id="IPR011008">
    <property type="entry name" value="Dimeric_a/b-barrel"/>
</dbReference>
<dbReference type="HOGENOM" id="CLU_115019_0_1_1"/>
<dbReference type="InterPro" id="IPR009799">
    <property type="entry name" value="EthD_dom"/>
</dbReference>
<dbReference type="eggNOG" id="ENOG502STMR">
    <property type="taxonomic scope" value="Eukaryota"/>
</dbReference>
<reference evidence="3 4" key="1">
    <citation type="journal article" date="2013" name="PLoS Genet.">
        <title>Genomic mechanisms accounting for the adaptation to parasitism in nematode-trapping fungi.</title>
        <authorList>
            <person name="Meerupati T."/>
            <person name="Andersson K.M."/>
            <person name="Friman E."/>
            <person name="Kumar D."/>
            <person name="Tunlid A."/>
            <person name="Ahren D."/>
        </authorList>
    </citation>
    <scope>NUCLEOTIDE SEQUENCE [LARGE SCALE GENOMIC DNA]</scope>
    <source>
        <strain evidence="3 4">CBS 200.50</strain>
    </source>
</reference>
<dbReference type="OMA" id="MQVTVGW"/>